<comment type="caution">
    <text evidence="2">The sequence shown here is derived from an EMBL/GenBank/DDBJ whole genome shotgun (WGS) entry which is preliminary data.</text>
</comment>
<dbReference type="GO" id="GO:0016020">
    <property type="term" value="C:membrane"/>
    <property type="evidence" value="ECO:0007669"/>
    <property type="project" value="GOC"/>
</dbReference>
<name>A0A430FBJ7_9BIFI</name>
<dbReference type="SUPFAM" id="SSF53448">
    <property type="entry name" value="Nucleotide-diphospho-sugar transferases"/>
    <property type="match status" value="1"/>
</dbReference>
<dbReference type="Pfam" id="PF04488">
    <property type="entry name" value="Gly_transf_sug"/>
    <property type="match status" value="1"/>
</dbReference>
<keyword evidence="3" id="KW-1185">Reference proteome</keyword>
<dbReference type="GO" id="GO:0000030">
    <property type="term" value="F:mannosyltransferase activity"/>
    <property type="evidence" value="ECO:0007669"/>
    <property type="project" value="TreeGrafter"/>
</dbReference>
<dbReference type="Proteomes" id="UP000288607">
    <property type="component" value="Unassembled WGS sequence"/>
</dbReference>
<protein>
    <submittedName>
        <fullName evidence="2">Glycosyl transferase</fullName>
    </submittedName>
</protein>
<dbReference type="Gene3D" id="3.90.550.20">
    <property type="match status" value="1"/>
</dbReference>
<gene>
    <name evidence="2" type="ORF">D2E23_1748</name>
</gene>
<evidence type="ECO:0000256" key="1">
    <source>
        <dbReference type="ARBA" id="ARBA00022679"/>
    </source>
</evidence>
<dbReference type="AlphaFoldDB" id="A0A430FBJ7"/>
<organism evidence="2 3">
    <name type="scientific">Bifidobacterium callimiconis</name>
    <dbReference type="NCBI Taxonomy" id="2306973"/>
    <lineage>
        <taxon>Bacteria</taxon>
        <taxon>Bacillati</taxon>
        <taxon>Actinomycetota</taxon>
        <taxon>Actinomycetes</taxon>
        <taxon>Bifidobacteriales</taxon>
        <taxon>Bifidobacteriaceae</taxon>
        <taxon>Bifidobacterium</taxon>
    </lineage>
</organism>
<dbReference type="PANTHER" id="PTHR32385:SF15">
    <property type="entry name" value="INOSITOL PHOSPHOCERAMIDE MANNOSYLTRANSFERASE 1"/>
    <property type="match status" value="1"/>
</dbReference>
<dbReference type="OrthoDB" id="277808at2"/>
<proteinExistence type="predicted"/>
<sequence>MIPKVIHYCWFGGAPLPEKEQKCMESWKKFAPDYEIVRWDETNYDVHKNAYMGEAYDRKKWGFVPDYARFDIIYEHGGIYLDTDVELVKPLDELLSNKAYMGFESNEWVNGGIGFGAEKGNSLIKGLRDMYDALSFVREDGELNTTPSPAYITDYLVSHGLRRDNTMQMLEDSMVIYPTEYFAARDYNTNKVTITENTISIHQYSGTWQSPRKKVARKVKRILGEKMFNRAVAFKKAIHL</sequence>
<evidence type="ECO:0000313" key="3">
    <source>
        <dbReference type="Proteomes" id="UP000288607"/>
    </source>
</evidence>
<dbReference type="RefSeq" id="WP_126030557.1">
    <property type="nucleotide sequence ID" value="NZ_QXGJ01000009.1"/>
</dbReference>
<keyword evidence="1 2" id="KW-0808">Transferase</keyword>
<dbReference type="PANTHER" id="PTHR32385">
    <property type="entry name" value="MANNOSYL PHOSPHORYLINOSITOL CERAMIDE SYNTHASE"/>
    <property type="match status" value="1"/>
</dbReference>
<accession>A0A430FBJ7</accession>
<dbReference type="InterPro" id="IPR029044">
    <property type="entry name" value="Nucleotide-diphossugar_trans"/>
</dbReference>
<dbReference type="EMBL" id="QXGJ01000009">
    <property type="protein sequence ID" value="RSX50200.1"/>
    <property type="molecule type" value="Genomic_DNA"/>
</dbReference>
<dbReference type="InterPro" id="IPR007577">
    <property type="entry name" value="GlycoTrfase_DXD_sugar-bd_CS"/>
</dbReference>
<evidence type="ECO:0000313" key="2">
    <source>
        <dbReference type="EMBL" id="RSX50200.1"/>
    </source>
</evidence>
<reference evidence="2 3" key="1">
    <citation type="submission" date="2018-09" db="EMBL/GenBank/DDBJ databases">
        <title>Characterization of the phylogenetic diversity of five novel species belonging to the genus Bifidobacterium.</title>
        <authorList>
            <person name="Lugli G.A."/>
            <person name="Duranti S."/>
            <person name="Milani C."/>
        </authorList>
    </citation>
    <scope>NUCLEOTIDE SEQUENCE [LARGE SCALE GENOMIC DNA]</scope>
    <source>
        <strain evidence="2 3">2028B</strain>
    </source>
</reference>
<dbReference type="GO" id="GO:0051999">
    <property type="term" value="P:mannosyl-inositol phosphorylceramide biosynthetic process"/>
    <property type="evidence" value="ECO:0007669"/>
    <property type="project" value="TreeGrafter"/>
</dbReference>
<dbReference type="InterPro" id="IPR051706">
    <property type="entry name" value="Glycosyltransferase_domain"/>
</dbReference>